<gene>
    <name evidence="2" type="ORF">JTE90_019063</name>
</gene>
<evidence type="ECO:0000256" key="1">
    <source>
        <dbReference type="SAM" id="Phobius"/>
    </source>
</evidence>
<evidence type="ECO:0000313" key="3">
    <source>
        <dbReference type="Proteomes" id="UP000827092"/>
    </source>
</evidence>
<dbReference type="EMBL" id="JAFNEN010000218">
    <property type="protein sequence ID" value="KAG8189305.1"/>
    <property type="molecule type" value="Genomic_DNA"/>
</dbReference>
<comment type="caution">
    <text evidence="2">The sequence shown here is derived from an EMBL/GenBank/DDBJ whole genome shotgun (WGS) entry which is preliminary data.</text>
</comment>
<dbReference type="Proteomes" id="UP000827092">
    <property type="component" value="Unassembled WGS sequence"/>
</dbReference>
<dbReference type="AlphaFoldDB" id="A0AAV6V0L2"/>
<sequence length="205" mass="23280">MDCLFCVKFVTSDPSYDSSGHSHKKVWNMVTVIVVSVTVICVVISIGNVCGNSGKTDEGEDVAFTPGGIPVKRPADRGFSNSNKKPPHYPFKCEPSKKNLEEFKKYDKKFKSKRPYAWFYTKSICVYEAFYKIDPESHENRIDEQCSQDGLPMKCTLYLENVARVRVHKCCPEYEEFEDAPRPGCVKKGYGVMKNYIGTLVGRDE</sequence>
<keyword evidence="3" id="KW-1185">Reference proteome</keyword>
<keyword evidence="1" id="KW-1133">Transmembrane helix</keyword>
<proteinExistence type="predicted"/>
<feature type="transmembrane region" description="Helical" evidence="1">
    <location>
        <begin position="26"/>
        <end position="47"/>
    </location>
</feature>
<protein>
    <submittedName>
        <fullName evidence="2">Uncharacterized protein</fullName>
    </submittedName>
</protein>
<evidence type="ECO:0000313" key="2">
    <source>
        <dbReference type="EMBL" id="KAG8189305.1"/>
    </source>
</evidence>
<reference evidence="2 3" key="1">
    <citation type="journal article" date="2022" name="Nat. Ecol. Evol.">
        <title>A masculinizing supergene underlies an exaggerated male reproductive morph in a spider.</title>
        <authorList>
            <person name="Hendrickx F."/>
            <person name="De Corte Z."/>
            <person name="Sonet G."/>
            <person name="Van Belleghem S.M."/>
            <person name="Kostlbacher S."/>
            <person name="Vangestel C."/>
        </authorList>
    </citation>
    <scope>NUCLEOTIDE SEQUENCE [LARGE SCALE GENOMIC DNA]</scope>
    <source>
        <strain evidence="2">W744_W776</strain>
    </source>
</reference>
<accession>A0AAV6V0L2</accession>
<name>A0AAV6V0L2_9ARAC</name>
<keyword evidence="1" id="KW-0812">Transmembrane</keyword>
<organism evidence="2 3">
    <name type="scientific">Oedothorax gibbosus</name>
    <dbReference type="NCBI Taxonomy" id="931172"/>
    <lineage>
        <taxon>Eukaryota</taxon>
        <taxon>Metazoa</taxon>
        <taxon>Ecdysozoa</taxon>
        <taxon>Arthropoda</taxon>
        <taxon>Chelicerata</taxon>
        <taxon>Arachnida</taxon>
        <taxon>Araneae</taxon>
        <taxon>Araneomorphae</taxon>
        <taxon>Entelegynae</taxon>
        <taxon>Araneoidea</taxon>
        <taxon>Linyphiidae</taxon>
        <taxon>Erigoninae</taxon>
        <taxon>Oedothorax</taxon>
    </lineage>
</organism>
<keyword evidence="1" id="KW-0472">Membrane</keyword>